<protein>
    <submittedName>
        <fullName evidence="2">Uncharacterized protein</fullName>
    </submittedName>
</protein>
<proteinExistence type="predicted"/>
<keyword evidence="1" id="KW-0175">Coiled coil</keyword>
<dbReference type="EMBL" id="JAARMV010000008">
    <property type="protein sequence ID" value="MBC2373702.1"/>
    <property type="molecule type" value="Genomic_DNA"/>
</dbReference>
<dbReference type="AlphaFoldDB" id="A0A7X1A9E8"/>
<feature type="coiled-coil region" evidence="1">
    <location>
        <begin position="169"/>
        <end position="260"/>
    </location>
</feature>
<dbReference type="Proteomes" id="UP000546244">
    <property type="component" value="Unassembled WGS sequence"/>
</dbReference>
<evidence type="ECO:0000313" key="2">
    <source>
        <dbReference type="EMBL" id="MBC2373702.1"/>
    </source>
</evidence>
<reference evidence="2 3" key="1">
    <citation type="submission" date="2020-03" db="EMBL/GenBank/DDBJ databases">
        <title>Soil Listeria distribution.</title>
        <authorList>
            <person name="Liao J."/>
            <person name="Wiedmann M."/>
        </authorList>
    </citation>
    <scope>NUCLEOTIDE SEQUENCE [LARGE SCALE GENOMIC DNA]</scope>
    <source>
        <strain evidence="2 3">FSL L7-1850</strain>
    </source>
</reference>
<gene>
    <name evidence="2" type="ORF">HBP98_16950</name>
</gene>
<evidence type="ECO:0000313" key="3">
    <source>
        <dbReference type="Proteomes" id="UP000546244"/>
    </source>
</evidence>
<organism evidence="2 3">
    <name type="scientific">Listeria booriae</name>
    <dbReference type="NCBI Taxonomy" id="1552123"/>
    <lineage>
        <taxon>Bacteria</taxon>
        <taxon>Bacillati</taxon>
        <taxon>Bacillota</taxon>
        <taxon>Bacilli</taxon>
        <taxon>Bacillales</taxon>
        <taxon>Listeriaceae</taxon>
        <taxon>Listeria</taxon>
    </lineage>
</organism>
<sequence length="261" mass="29883">MSKQQRKFLGIVTGLLLIIFFCLTTKSFQGVNADSYPLLKTYGNVQVGNANYQLVNQGYNAKTSYLEMRFIRTNDYAEVNRPVVSAIFMTHSGQSQNAKVQLITNDFIVVQVKTVPKGFELGKIVITEKSQDAASRKNVISESDSIYFSVKSLGEKEALRPLSKEKYMAENIQTRVRLLDKKINKLDKANTNLKESNKKTQAYLKELEAEKQYLVGTDRENTEDKIQSVQTEYEATVVEIQENQKEIDAYQMQKEKYQQNE</sequence>
<name>A0A7X1A9E8_9LIST</name>
<evidence type="ECO:0000256" key="1">
    <source>
        <dbReference type="SAM" id="Coils"/>
    </source>
</evidence>
<dbReference type="RefSeq" id="WP_185620072.1">
    <property type="nucleotide sequence ID" value="NZ_JAARMV010000008.1"/>
</dbReference>
<comment type="caution">
    <text evidence="2">The sequence shown here is derived from an EMBL/GenBank/DDBJ whole genome shotgun (WGS) entry which is preliminary data.</text>
</comment>
<accession>A0A7X1A9E8</accession>